<dbReference type="AlphaFoldDB" id="A0A922IG02"/>
<dbReference type="Proteomes" id="UP000790347">
    <property type="component" value="Unassembled WGS sequence"/>
</dbReference>
<accession>A0A922IG02</accession>
<comment type="caution">
    <text evidence="2">The sequence shown here is derived from an EMBL/GenBank/DDBJ whole genome shotgun (WGS) entry which is preliminary data.</text>
</comment>
<protein>
    <submittedName>
        <fullName evidence="2">Uncharacterized protein</fullName>
    </submittedName>
</protein>
<name>A0A922IG02_DERFA</name>
<evidence type="ECO:0000313" key="2">
    <source>
        <dbReference type="EMBL" id="KAH9529590.1"/>
    </source>
</evidence>
<organism evidence="2 3">
    <name type="scientific">Dermatophagoides farinae</name>
    <name type="common">American house dust mite</name>
    <dbReference type="NCBI Taxonomy" id="6954"/>
    <lineage>
        <taxon>Eukaryota</taxon>
        <taxon>Metazoa</taxon>
        <taxon>Ecdysozoa</taxon>
        <taxon>Arthropoda</taxon>
        <taxon>Chelicerata</taxon>
        <taxon>Arachnida</taxon>
        <taxon>Acari</taxon>
        <taxon>Acariformes</taxon>
        <taxon>Sarcoptiformes</taxon>
        <taxon>Astigmata</taxon>
        <taxon>Psoroptidia</taxon>
        <taxon>Analgoidea</taxon>
        <taxon>Pyroglyphidae</taxon>
        <taxon>Dermatophagoidinae</taxon>
        <taxon>Dermatophagoides</taxon>
    </lineage>
</organism>
<evidence type="ECO:0000256" key="1">
    <source>
        <dbReference type="SAM" id="MobiDB-lite"/>
    </source>
</evidence>
<feature type="region of interest" description="Disordered" evidence="1">
    <location>
        <begin position="1"/>
        <end position="27"/>
    </location>
</feature>
<evidence type="ECO:0000313" key="3">
    <source>
        <dbReference type="Proteomes" id="UP000790347"/>
    </source>
</evidence>
<dbReference type="EMBL" id="ASGP02000001">
    <property type="protein sequence ID" value="KAH9529590.1"/>
    <property type="molecule type" value="Genomic_DNA"/>
</dbReference>
<feature type="compositionally biased region" description="Basic and acidic residues" evidence="1">
    <location>
        <begin position="17"/>
        <end position="27"/>
    </location>
</feature>
<sequence length="198" mass="22025">MDQNEPQPKDNPWSDTKSIDTSDAQIKRETKQCVQGLPTVLANDIILQNLLKPTDGPKNQDELGPNIMPLQLNFGGQETKDVDGKKLAIKDAPNGKKVQYDPEKGFVMSSWSNFELEPQSEQLVTDPKGIFHQTHHVNRKGSTGAAIDMKSLTATSHCLASNAWSNVLLYKPKEMIFKYDIEQKKLVAEDDANTSSSK</sequence>
<keyword evidence="3" id="KW-1185">Reference proteome</keyword>
<gene>
    <name evidence="2" type="ORF">DERF_003467</name>
</gene>
<proteinExistence type="predicted"/>
<reference evidence="2" key="1">
    <citation type="submission" date="2013-05" db="EMBL/GenBank/DDBJ databases">
        <authorList>
            <person name="Yim A.K.Y."/>
            <person name="Chan T.F."/>
            <person name="Ji K.M."/>
            <person name="Liu X.Y."/>
            <person name="Zhou J.W."/>
            <person name="Li R.Q."/>
            <person name="Yang K.Y."/>
            <person name="Li J."/>
            <person name="Li M."/>
            <person name="Law P.T.W."/>
            <person name="Wu Y.L."/>
            <person name="Cai Z.L."/>
            <person name="Qin H."/>
            <person name="Bao Y."/>
            <person name="Leung R.K.K."/>
            <person name="Ng P.K.S."/>
            <person name="Zou J."/>
            <person name="Zhong X.J."/>
            <person name="Ran P.X."/>
            <person name="Zhong N.S."/>
            <person name="Liu Z.G."/>
            <person name="Tsui S.K.W."/>
        </authorList>
    </citation>
    <scope>NUCLEOTIDE SEQUENCE</scope>
    <source>
        <strain evidence="2">Derf</strain>
        <tissue evidence="2">Whole organism</tissue>
    </source>
</reference>
<reference evidence="2" key="2">
    <citation type="journal article" date="2022" name="Res Sq">
        <title>Comparative Genomics Reveals Insights into the Divergent Evolution of Astigmatic Mites and Household Pest Adaptations.</title>
        <authorList>
            <person name="Xiong Q."/>
            <person name="Wan A.T.-Y."/>
            <person name="Liu X.-Y."/>
            <person name="Fung C.S.-H."/>
            <person name="Xiao X."/>
            <person name="Malainual N."/>
            <person name="Hou J."/>
            <person name="Wang L."/>
            <person name="Wang M."/>
            <person name="Yang K."/>
            <person name="Cui Y."/>
            <person name="Leung E."/>
            <person name="Nong W."/>
            <person name="Shin S.-K."/>
            <person name="Au S."/>
            <person name="Jeong K.Y."/>
            <person name="Chew F.T."/>
            <person name="Hui J."/>
            <person name="Leung T.F."/>
            <person name="Tungtrongchitr A."/>
            <person name="Zhong N."/>
            <person name="Liu Z."/>
            <person name="Tsui S."/>
        </authorList>
    </citation>
    <scope>NUCLEOTIDE SEQUENCE</scope>
    <source>
        <strain evidence="2">Derf</strain>
        <tissue evidence="2">Whole organism</tissue>
    </source>
</reference>